<comment type="caution">
    <text evidence="1">The sequence shown here is derived from an EMBL/GenBank/DDBJ whole genome shotgun (WGS) entry which is preliminary data.</text>
</comment>
<name>A0ACC3DJX5_9PEZI</name>
<dbReference type="EMBL" id="JAWDJW010003564">
    <property type="protein sequence ID" value="KAK3076781.1"/>
    <property type="molecule type" value="Genomic_DNA"/>
</dbReference>
<keyword evidence="2" id="KW-1185">Reference proteome</keyword>
<feature type="non-terminal residue" evidence="1">
    <location>
        <position position="529"/>
    </location>
</feature>
<dbReference type="Proteomes" id="UP001186974">
    <property type="component" value="Unassembled WGS sequence"/>
</dbReference>
<organism evidence="1 2">
    <name type="scientific">Coniosporium uncinatum</name>
    <dbReference type="NCBI Taxonomy" id="93489"/>
    <lineage>
        <taxon>Eukaryota</taxon>
        <taxon>Fungi</taxon>
        <taxon>Dikarya</taxon>
        <taxon>Ascomycota</taxon>
        <taxon>Pezizomycotina</taxon>
        <taxon>Dothideomycetes</taxon>
        <taxon>Dothideomycetes incertae sedis</taxon>
        <taxon>Coniosporium</taxon>
    </lineage>
</organism>
<reference evidence="1" key="1">
    <citation type="submission" date="2024-09" db="EMBL/GenBank/DDBJ databases">
        <title>Black Yeasts Isolated from many extreme environments.</title>
        <authorList>
            <person name="Coleine C."/>
            <person name="Stajich J.E."/>
            <person name="Selbmann L."/>
        </authorList>
    </citation>
    <scope>NUCLEOTIDE SEQUENCE</scope>
    <source>
        <strain evidence="1">CCFEE 5737</strain>
    </source>
</reference>
<protein>
    <submittedName>
        <fullName evidence="1">Uncharacterized protein</fullName>
    </submittedName>
</protein>
<proteinExistence type="predicted"/>
<evidence type="ECO:0000313" key="2">
    <source>
        <dbReference type="Proteomes" id="UP001186974"/>
    </source>
</evidence>
<accession>A0ACC3DJX5</accession>
<evidence type="ECO:0000313" key="1">
    <source>
        <dbReference type="EMBL" id="KAK3076781.1"/>
    </source>
</evidence>
<gene>
    <name evidence="1" type="ORF">LTS18_012078</name>
</gene>
<sequence>MEEQEEMGEDEAAELEEAATAGPVSHRNLMKPGFDDDGLSSAAGSATESRSARTPKRKREREQLGTDAAIAAALSDMPKRRRVQTRREARASPSIRSSPSGGSDEDEFVPDIDEHDIAAIGESGDDQEELDEDAEGDFPLDTPTQKKLVGTKRKGKKVVESAAEEEEDLAGVDDGNEQVYQSRLQSWVTRRREARRKARARHAKDPENGDNEELADPGEEDEEWFQPHPSRPDAMFEGGYNVPGDIYPSLFDYQKTGVQWLWELYSQSVGGIIGDEMGLGKTIQVISFLAGLHYSKKVTKPIIVVCPATVMKQWVNEFHRWWPPLRVSILHTSGSGMINIGRESRIEDDLEMEVYGKPRKSSKGQKAAKKIVDRVSRDGHVLVTTYSGLQTYAELLIPMEWEYAVLDEGHKIRNPNTAITIYCKELRTPNRIILSGTPMQNNLTELWSLFDFVFPMRLGTLVNFRNQFEIPIKQGGYANASNLQVETAMKCAETLKETISAYLLQRFKVDVAADLPKKSERVLFCKLTR</sequence>